<gene>
    <name evidence="1" type="ORF">A6R68_06644</name>
</gene>
<dbReference type="EMBL" id="LZPO01097130">
    <property type="protein sequence ID" value="OBS64812.1"/>
    <property type="molecule type" value="Genomic_DNA"/>
</dbReference>
<reference evidence="1 2" key="1">
    <citation type="submission" date="2016-06" db="EMBL/GenBank/DDBJ databases">
        <title>The Draft Genome Sequence and Annotation of the Desert Woodrat Neotoma lepida.</title>
        <authorList>
            <person name="Campbell M."/>
            <person name="Oakeson K.F."/>
            <person name="Yandell M."/>
            <person name="Halpert J.R."/>
            <person name="Dearing D."/>
        </authorList>
    </citation>
    <scope>NUCLEOTIDE SEQUENCE [LARGE SCALE GENOMIC DNA]</scope>
    <source>
        <strain evidence="1">417</strain>
        <tissue evidence="1">Liver</tissue>
    </source>
</reference>
<dbReference type="Proteomes" id="UP000092124">
    <property type="component" value="Unassembled WGS sequence"/>
</dbReference>
<organism evidence="1 2">
    <name type="scientific">Neotoma lepida</name>
    <name type="common">Desert woodrat</name>
    <dbReference type="NCBI Taxonomy" id="56216"/>
    <lineage>
        <taxon>Eukaryota</taxon>
        <taxon>Metazoa</taxon>
        <taxon>Chordata</taxon>
        <taxon>Craniata</taxon>
        <taxon>Vertebrata</taxon>
        <taxon>Euteleostomi</taxon>
        <taxon>Mammalia</taxon>
        <taxon>Eutheria</taxon>
        <taxon>Euarchontoglires</taxon>
        <taxon>Glires</taxon>
        <taxon>Rodentia</taxon>
        <taxon>Myomorpha</taxon>
        <taxon>Muroidea</taxon>
        <taxon>Cricetidae</taxon>
        <taxon>Neotominae</taxon>
        <taxon>Neotoma</taxon>
    </lineage>
</organism>
<name>A0A1A6GHP3_NEOLE</name>
<evidence type="ECO:0000313" key="1">
    <source>
        <dbReference type="EMBL" id="OBS64812.1"/>
    </source>
</evidence>
<keyword evidence="2" id="KW-1185">Reference proteome</keyword>
<dbReference type="AlphaFoldDB" id="A0A1A6GHP3"/>
<evidence type="ECO:0000313" key="2">
    <source>
        <dbReference type="Proteomes" id="UP000092124"/>
    </source>
</evidence>
<proteinExistence type="predicted"/>
<sequence length="79" mass="8493">MCVCTFHSVTPPIFEFRACQKFPTGHRLQTHTQTLLSDSQGINTLSHSDESEAEIVNVLEMSVCVADDGGGSASVLHSS</sequence>
<protein>
    <submittedName>
        <fullName evidence="1">Uncharacterized protein</fullName>
    </submittedName>
</protein>
<accession>A0A1A6GHP3</accession>
<comment type="caution">
    <text evidence="1">The sequence shown here is derived from an EMBL/GenBank/DDBJ whole genome shotgun (WGS) entry which is preliminary data.</text>
</comment>